<dbReference type="AlphaFoldDB" id="A0A915KTQ7"/>
<keyword evidence="1" id="KW-1185">Reference proteome</keyword>
<organism evidence="1 2">
    <name type="scientific">Romanomermis culicivorax</name>
    <name type="common">Nematode worm</name>
    <dbReference type="NCBI Taxonomy" id="13658"/>
    <lineage>
        <taxon>Eukaryota</taxon>
        <taxon>Metazoa</taxon>
        <taxon>Ecdysozoa</taxon>
        <taxon>Nematoda</taxon>
        <taxon>Enoplea</taxon>
        <taxon>Dorylaimia</taxon>
        <taxon>Mermithida</taxon>
        <taxon>Mermithoidea</taxon>
        <taxon>Mermithidae</taxon>
        <taxon>Romanomermis</taxon>
    </lineage>
</organism>
<dbReference type="WBParaSite" id="nRc.2.0.1.t41861-RA">
    <property type="protein sequence ID" value="nRc.2.0.1.t41861-RA"/>
    <property type="gene ID" value="nRc.2.0.1.g41861"/>
</dbReference>
<evidence type="ECO:0000313" key="2">
    <source>
        <dbReference type="WBParaSite" id="nRc.2.0.1.t41861-RA"/>
    </source>
</evidence>
<evidence type="ECO:0000313" key="1">
    <source>
        <dbReference type="Proteomes" id="UP000887565"/>
    </source>
</evidence>
<reference evidence="2" key="1">
    <citation type="submission" date="2022-11" db="UniProtKB">
        <authorList>
            <consortium name="WormBaseParasite"/>
        </authorList>
    </citation>
    <scope>IDENTIFICATION</scope>
</reference>
<accession>A0A915KTQ7</accession>
<dbReference type="Proteomes" id="UP000887565">
    <property type="component" value="Unplaced"/>
</dbReference>
<proteinExistence type="predicted"/>
<protein>
    <submittedName>
        <fullName evidence="2">Uncharacterized protein</fullName>
    </submittedName>
</protein>
<sequence>MTKKSLCKFANFYNSSLIRLAENFGSSFSSTASNDWSTKSAFSVSLILMRKISSNPNLVFGGKIGSTNGEYSKASRGPSFKFSVSRNRKFSSSNFKSAKF</sequence>
<name>A0A915KTQ7_ROMCU</name>